<dbReference type="InterPro" id="IPR003646">
    <property type="entry name" value="SH3-like_bac-type"/>
</dbReference>
<dbReference type="Pfam" id="PF08239">
    <property type="entry name" value="SH3_3"/>
    <property type="match status" value="1"/>
</dbReference>
<dbReference type="AlphaFoldDB" id="A0A173MCN6"/>
<reference evidence="3" key="1">
    <citation type="submission" date="2017-01" db="EMBL/GenBank/DDBJ databases">
        <authorList>
            <person name="Varghese N."/>
            <person name="Submissions S."/>
        </authorList>
    </citation>
    <scope>NUCLEOTIDE SEQUENCE [LARGE SCALE GENOMIC DNA]</scope>
    <source>
        <strain evidence="3">DSM 21054</strain>
    </source>
</reference>
<dbReference type="Proteomes" id="UP000186917">
    <property type="component" value="Unassembled WGS sequence"/>
</dbReference>
<organism evidence="2 3">
    <name type="scientific">Filimonas lacunae</name>
    <dbReference type="NCBI Taxonomy" id="477680"/>
    <lineage>
        <taxon>Bacteria</taxon>
        <taxon>Pseudomonadati</taxon>
        <taxon>Bacteroidota</taxon>
        <taxon>Chitinophagia</taxon>
        <taxon>Chitinophagales</taxon>
        <taxon>Chitinophagaceae</taxon>
        <taxon>Filimonas</taxon>
    </lineage>
</organism>
<dbReference type="EMBL" id="FTOR01000005">
    <property type="protein sequence ID" value="SIT21931.1"/>
    <property type="molecule type" value="Genomic_DNA"/>
</dbReference>
<name>A0A173MCN6_9BACT</name>
<sequence>MLLSFFTTTALCAQELEEVVWPATMYQFPEGDSVTVFADTAYVRSFPSTTASKMGVVPGGTKVVFVKEESVQKISGFAAPWVKVRYLNNSVSQEGYIWKGLLALGSAKRSGKQFLYGVDHVIPNADKDMGPACYMKVKVLDSVNKLLGATSWELKSSSEASYTEFKSLGGMGLEGVTDIVRMMFSGEACGIPTDYVYFGWTGTGFLPLPGKMVESDAGAFYHGEELFFPSEKGGQPGKIIKVIEDEEVLEEIDKKTGEPKTKKTKSKEVYSWDGKTAVKL</sequence>
<feature type="domain" description="SH3b" evidence="1">
    <location>
        <begin position="40"/>
        <end position="102"/>
    </location>
</feature>
<dbReference type="KEGG" id="fln:FLA_1339"/>
<evidence type="ECO:0000313" key="2">
    <source>
        <dbReference type="EMBL" id="SIT21931.1"/>
    </source>
</evidence>
<evidence type="ECO:0000313" key="3">
    <source>
        <dbReference type="Proteomes" id="UP000186917"/>
    </source>
</evidence>
<keyword evidence="3" id="KW-1185">Reference proteome</keyword>
<proteinExistence type="predicted"/>
<dbReference type="STRING" id="477680.SAMN05421788_105212"/>
<dbReference type="Gene3D" id="2.30.30.40">
    <property type="entry name" value="SH3 Domains"/>
    <property type="match status" value="1"/>
</dbReference>
<gene>
    <name evidence="2" type="ORF">SAMN05421788_105212</name>
</gene>
<accession>A0A173MCN6</accession>
<evidence type="ECO:0000259" key="1">
    <source>
        <dbReference type="Pfam" id="PF08239"/>
    </source>
</evidence>
<protein>
    <submittedName>
        <fullName evidence="2">SH3 domain-containing protein</fullName>
    </submittedName>
</protein>